<gene>
    <name evidence="10" type="primary">pepV</name>
    <name evidence="10" type="ORF">QUV96_01015</name>
</gene>
<evidence type="ECO:0000256" key="6">
    <source>
        <dbReference type="ARBA" id="ARBA00022833"/>
    </source>
</evidence>
<dbReference type="SUPFAM" id="SSF55031">
    <property type="entry name" value="Bacterial exopeptidase dimerisation domain"/>
    <property type="match status" value="1"/>
</dbReference>
<feature type="domain" description="Peptidase M20 dimerisation" evidence="9">
    <location>
        <begin position="251"/>
        <end position="358"/>
    </location>
</feature>
<keyword evidence="7 10" id="KW-0224">Dipeptidase</keyword>
<name>A0ABT7U999_9FIRM</name>
<dbReference type="EC" id="3.4.13.-" evidence="10"/>
<dbReference type="NCBIfam" id="NF005591">
    <property type="entry name" value="PRK07318.1"/>
    <property type="match status" value="1"/>
</dbReference>
<dbReference type="EMBL" id="JAUDCG010000003">
    <property type="protein sequence ID" value="MDM8156213.1"/>
    <property type="molecule type" value="Genomic_DNA"/>
</dbReference>
<dbReference type="Pfam" id="PF01546">
    <property type="entry name" value="Peptidase_M20"/>
    <property type="match status" value="1"/>
</dbReference>
<comment type="cofactor">
    <cofactor evidence="1">
        <name>Zn(2+)</name>
        <dbReference type="ChEBI" id="CHEBI:29105"/>
    </cofactor>
</comment>
<evidence type="ECO:0000313" key="11">
    <source>
        <dbReference type="Proteomes" id="UP001529340"/>
    </source>
</evidence>
<dbReference type="PANTHER" id="PTHR43808">
    <property type="entry name" value="ACETYLORNITHINE DEACETYLASE"/>
    <property type="match status" value="1"/>
</dbReference>
<keyword evidence="3" id="KW-0645">Protease</keyword>
<dbReference type="Pfam" id="PF07687">
    <property type="entry name" value="M20_dimer"/>
    <property type="match status" value="1"/>
</dbReference>
<accession>A0ABT7U999</accession>
<dbReference type="Gene3D" id="3.30.70.360">
    <property type="match status" value="2"/>
</dbReference>
<evidence type="ECO:0000256" key="4">
    <source>
        <dbReference type="ARBA" id="ARBA00022723"/>
    </source>
</evidence>
<reference evidence="10" key="1">
    <citation type="submission" date="2023-06" db="EMBL/GenBank/DDBJ databases">
        <title>Identification and characterization of horizontal gene transfer across gut microbiota members of farm animals based on homology search.</title>
        <authorList>
            <person name="Schwarzerova J."/>
            <person name="Nykrynova M."/>
            <person name="Jureckova K."/>
            <person name="Cejkova D."/>
            <person name="Rychlik I."/>
        </authorList>
    </citation>
    <scope>NUCLEOTIDE SEQUENCE</scope>
    <source>
        <strain evidence="10">ET39</strain>
    </source>
</reference>
<evidence type="ECO:0000259" key="9">
    <source>
        <dbReference type="Pfam" id="PF07687"/>
    </source>
</evidence>
<keyword evidence="4" id="KW-0479">Metal-binding</keyword>
<evidence type="ECO:0000256" key="2">
    <source>
        <dbReference type="ARBA" id="ARBA00006247"/>
    </source>
</evidence>
<protein>
    <submittedName>
        <fullName evidence="10">Dipeptidase PepV</fullName>
        <ecNumber evidence="10">3.4.13.-</ecNumber>
    </submittedName>
</protein>
<evidence type="ECO:0000256" key="7">
    <source>
        <dbReference type="ARBA" id="ARBA00022997"/>
    </source>
</evidence>
<evidence type="ECO:0000256" key="5">
    <source>
        <dbReference type="ARBA" id="ARBA00022801"/>
    </source>
</evidence>
<keyword evidence="6" id="KW-0862">Zinc</keyword>
<dbReference type="InterPro" id="IPR050072">
    <property type="entry name" value="Peptidase_M20A"/>
</dbReference>
<dbReference type="InterPro" id="IPR002933">
    <property type="entry name" value="Peptidase_M20"/>
</dbReference>
<proteinExistence type="inferred from homology"/>
<dbReference type="InterPro" id="IPR011650">
    <property type="entry name" value="Peptidase_M20_dimer"/>
</dbReference>
<dbReference type="PANTHER" id="PTHR43808:SF31">
    <property type="entry name" value="N-ACETYL-L-CITRULLINE DEACETYLASE"/>
    <property type="match status" value="1"/>
</dbReference>
<dbReference type="Gene3D" id="3.40.630.10">
    <property type="entry name" value="Zn peptidases"/>
    <property type="match status" value="1"/>
</dbReference>
<dbReference type="Proteomes" id="UP001529340">
    <property type="component" value="Unassembled WGS sequence"/>
</dbReference>
<dbReference type="InterPro" id="IPR036264">
    <property type="entry name" value="Bact_exopeptidase_dim_dom"/>
</dbReference>
<keyword evidence="11" id="KW-1185">Reference proteome</keyword>
<comment type="similarity">
    <text evidence="2">Belongs to the peptidase M20A family.</text>
</comment>
<evidence type="ECO:0000256" key="3">
    <source>
        <dbReference type="ARBA" id="ARBA00022670"/>
    </source>
</evidence>
<dbReference type="InterPro" id="IPR010964">
    <property type="entry name" value="M20A_pepV-rel"/>
</dbReference>
<dbReference type="SUPFAM" id="SSF53187">
    <property type="entry name" value="Zn-dependent exopeptidases"/>
    <property type="match status" value="1"/>
</dbReference>
<reference evidence="10" key="2">
    <citation type="submission" date="2023-06" db="EMBL/GenBank/DDBJ databases">
        <authorList>
            <person name="Zeman M."/>
            <person name="Kubasova T."/>
            <person name="Jahodarova E."/>
            <person name="Nykrynova M."/>
            <person name="Rychlik I."/>
        </authorList>
    </citation>
    <scope>NUCLEOTIDE SEQUENCE</scope>
    <source>
        <strain evidence="10">ET39</strain>
    </source>
</reference>
<evidence type="ECO:0000256" key="8">
    <source>
        <dbReference type="ARBA" id="ARBA00023049"/>
    </source>
</evidence>
<organism evidence="10 11">
    <name type="scientific">Amedibacillus dolichus</name>
    <dbReference type="NCBI Taxonomy" id="31971"/>
    <lineage>
        <taxon>Bacteria</taxon>
        <taxon>Bacillati</taxon>
        <taxon>Bacillota</taxon>
        <taxon>Erysipelotrichia</taxon>
        <taxon>Erysipelotrichales</taxon>
        <taxon>Erysipelotrichaceae</taxon>
        <taxon>Amedibacillus</taxon>
    </lineage>
</organism>
<evidence type="ECO:0000313" key="10">
    <source>
        <dbReference type="EMBL" id="MDM8156213.1"/>
    </source>
</evidence>
<dbReference type="NCBIfam" id="TIGR01887">
    <property type="entry name" value="dipeptidaselike"/>
    <property type="match status" value="1"/>
</dbReference>
<comment type="caution">
    <text evidence="10">The sequence shown here is derived from an EMBL/GenBank/DDBJ whole genome shotgun (WGS) entry which is preliminary data.</text>
</comment>
<evidence type="ECO:0000256" key="1">
    <source>
        <dbReference type="ARBA" id="ARBA00001947"/>
    </source>
</evidence>
<keyword evidence="8" id="KW-0482">Metalloprotease</keyword>
<dbReference type="GO" id="GO:0016805">
    <property type="term" value="F:dipeptidase activity"/>
    <property type="evidence" value="ECO:0007669"/>
    <property type="project" value="UniProtKB-KW"/>
</dbReference>
<sequence>MNWMKEAEKYKEQMIRDLEGLIAIPSLRNDAQAKEGAPFGEGPRQALDYMLTLAEKNGFDSEDVDGYAGVIRYGEGDESVGVLGHLDIVPLGEGWTKEALALTQENGYLFGRGVLDDKGPAMAGFYALKMLKDNHVKLNKRVLLILGCDEESGMECMDYYKEHGEVPQCGFVPDADFPATYGEKGGLHVLLQGKARTKIVKMEAGTRPNIVIGKAELEMAEWNEELQKQFDFYLQTNQLEGSVSEQGDHVILHIDGVFSHAAEPYNGVNAALHLLNFVGTAYDDAFARHTYEMLRDWQGKPLGIDQYGAYMGFLTMNTGIISLKEDGTCTITIDIRYPNDADVDQIMQGFTNACQARNYDLTPVMESDSRPLFVDPNSALVNSLMEVYRTYSGDEFSPAKTIGGGTYARKFENFVAFGPEFPNSEKTTDAFVGGPHQRDEGIKLEDLLKATAIYAAALEALTK</sequence>
<keyword evidence="5 10" id="KW-0378">Hydrolase</keyword>